<protein>
    <submittedName>
        <fullName evidence="1">Uncharacterized protein</fullName>
    </submittedName>
</protein>
<dbReference type="EMBL" id="CP139965">
    <property type="protein sequence ID" value="WQD77253.1"/>
    <property type="molecule type" value="Genomic_DNA"/>
</dbReference>
<sequence>MNNPHTIRLPGALRNGRETVAVAGRLDDEQFASCQVAFLQAVFGHADYLRSRARPTPVADAFLSAMVNLLEGIALNDTSESTVCREQLVRIIAALSAQTASRGG</sequence>
<dbReference type="Proteomes" id="UP001325479">
    <property type="component" value="Chromosome"/>
</dbReference>
<dbReference type="RefSeq" id="WP_157977907.1">
    <property type="nucleotide sequence ID" value="NZ_CP139965.1"/>
</dbReference>
<keyword evidence="2" id="KW-1185">Reference proteome</keyword>
<gene>
    <name evidence="1" type="ORF">U0042_24845</name>
</gene>
<evidence type="ECO:0000313" key="1">
    <source>
        <dbReference type="EMBL" id="WQD77253.1"/>
    </source>
</evidence>
<organism evidence="1 2">
    <name type="scientific">Paraburkholderia kururiensis</name>
    <dbReference type="NCBI Taxonomy" id="984307"/>
    <lineage>
        <taxon>Bacteria</taxon>
        <taxon>Pseudomonadati</taxon>
        <taxon>Pseudomonadota</taxon>
        <taxon>Betaproteobacteria</taxon>
        <taxon>Burkholderiales</taxon>
        <taxon>Burkholderiaceae</taxon>
        <taxon>Paraburkholderia</taxon>
    </lineage>
</organism>
<name>A0ABZ0WIU8_9BURK</name>
<evidence type="ECO:0000313" key="2">
    <source>
        <dbReference type="Proteomes" id="UP001325479"/>
    </source>
</evidence>
<reference evidence="1 2" key="1">
    <citation type="submission" date="2023-12" db="EMBL/GenBank/DDBJ databases">
        <title>Genome sequencing and assembly of bacterial species from a model synthetic community.</title>
        <authorList>
            <person name="Hogle S.L."/>
        </authorList>
    </citation>
    <scope>NUCLEOTIDE SEQUENCE [LARGE SCALE GENOMIC DNA]</scope>
    <source>
        <strain evidence="1 2">HAMBI 2494</strain>
    </source>
</reference>
<proteinExistence type="predicted"/>
<accession>A0ABZ0WIU8</accession>